<comment type="similarity">
    <text evidence="1">Belongs to the IAP family.</text>
</comment>
<evidence type="ECO:0000313" key="7">
    <source>
        <dbReference type="Proteomes" id="UP000215902"/>
    </source>
</evidence>
<dbReference type="Proteomes" id="UP000215902">
    <property type="component" value="Unassembled WGS sequence"/>
</dbReference>
<dbReference type="GO" id="GO:0008270">
    <property type="term" value="F:zinc ion binding"/>
    <property type="evidence" value="ECO:0007669"/>
    <property type="project" value="UniProtKB-KW"/>
</dbReference>
<dbReference type="PANTHER" id="PTHR10044">
    <property type="entry name" value="INHIBITOR OF APOPTOSIS"/>
    <property type="match status" value="1"/>
</dbReference>
<dbReference type="PANTHER" id="PTHR10044:SF139">
    <property type="entry name" value="DEATH-ASSOCIATED INHIBITOR OF APOPTOSIS 2"/>
    <property type="match status" value="1"/>
</dbReference>
<dbReference type="InterPro" id="IPR001841">
    <property type="entry name" value="Znf_RING"/>
</dbReference>
<keyword evidence="2 4" id="KW-0479">Metal-binding</keyword>
<dbReference type="Gene3D" id="3.30.40.10">
    <property type="entry name" value="Zinc/RING finger domain, C3HC4 (zinc finger)"/>
    <property type="match status" value="1"/>
</dbReference>
<proteinExistence type="inferred from homology"/>
<dbReference type="PROSITE" id="PS50143">
    <property type="entry name" value="BIR_REPEAT_2"/>
    <property type="match status" value="2"/>
</dbReference>
<feature type="non-terminal residue" evidence="6">
    <location>
        <position position="1"/>
    </location>
</feature>
<evidence type="ECO:0000256" key="1">
    <source>
        <dbReference type="ARBA" id="ARBA00006672"/>
    </source>
</evidence>
<reference evidence="6 7" key="1">
    <citation type="submission" date="2017-06" db="EMBL/GenBank/DDBJ databases">
        <title>A platform for efficient transgenesis in Macrostomum lignano, a flatworm model organism for stem cell research.</title>
        <authorList>
            <person name="Berezikov E."/>
        </authorList>
    </citation>
    <scope>NUCLEOTIDE SEQUENCE [LARGE SCALE GENOMIC DNA]</scope>
    <source>
        <strain evidence="6">DV1</strain>
        <tissue evidence="6">Whole organism</tissue>
    </source>
</reference>
<dbReference type="InterPro" id="IPR050784">
    <property type="entry name" value="IAP"/>
</dbReference>
<dbReference type="Pfam" id="PF00653">
    <property type="entry name" value="BIR"/>
    <property type="match status" value="1"/>
</dbReference>
<evidence type="ECO:0000256" key="2">
    <source>
        <dbReference type="ARBA" id="ARBA00022771"/>
    </source>
</evidence>
<dbReference type="OrthoDB" id="4034597at2759"/>
<dbReference type="InterPro" id="IPR013083">
    <property type="entry name" value="Znf_RING/FYVE/PHD"/>
</dbReference>
<dbReference type="InterPro" id="IPR001370">
    <property type="entry name" value="BIR_rpt"/>
</dbReference>
<organism evidence="6 7">
    <name type="scientific">Macrostomum lignano</name>
    <dbReference type="NCBI Taxonomy" id="282301"/>
    <lineage>
        <taxon>Eukaryota</taxon>
        <taxon>Metazoa</taxon>
        <taxon>Spiralia</taxon>
        <taxon>Lophotrochozoa</taxon>
        <taxon>Platyhelminthes</taxon>
        <taxon>Rhabditophora</taxon>
        <taxon>Macrostomorpha</taxon>
        <taxon>Macrostomida</taxon>
        <taxon>Macrostomidae</taxon>
        <taxon>Macrostomum</taxon>
    </lineage>
</organism>
<dbReference type="STRING" id="282301.A0A267F5S4"/>
<dbReference type="SUPFAM" id="SSF57924">
    <property type="entry name" value="Inhibitor of apoptosis (IAP) repeat"/>
    <property type="match status" value="2"/>
</dbReference>
<gene>
    <name evidence="6" type="ORF">BOX15_Mlig009212g1</name>
</gene>
<name>A0A267F5S4_9PLAT</name>
<feature type="domain" description="RING-type" evidence="5">
    <location>
        <begin position="552"/>
        <end position="589"/>
    </location>
</feature>
<dbReference type="GO" id="GO:0005634">
    <property type="term" value="C:nucleus"/>
    <property type="evidence" value="ECO:0007669"/>
    <property type="project" value="TreeGrafter"/>
</dbReference>
<comment type="caution">
    <text evidence="6">The sequence shown here is derived from an EMBL/GenBank/DDBJ whole genome shotgun (WGS) entry which is preliminary data.</text>
</comment>
<dbReference type="AlphaFoldDB" id="A0A267F5S4"/>
<keyword evidence="2 4" id="KW-0863">Zinc-finger</keyword>
<evidence type="ECO:0000313" key="6">
    <source>
        <dbReference type="EMBL" id="PAA68517.1"/>
    </source>
</evidence>
<evidence type="ECO:0000259" key="5">
    <source>
        <dbReference type="PROSITE" id="PS50089"/>
    </source>
</evidence>
<dbReference type="SMART" id="SM00238">
    <property type="entry name" value="BIR"/>
    <property type="match status" value="2"/>
</dbReference>
<evidence type="ECO:0000256" key="4">
    <source>
        <dbReference type="PROSITE-ProRule" id="PRU00175"/>
    </source>
</evidence>
<sequence length="601" mass="66271">KKIVRMSQQLSTADSCSRAVAGLADLADEFSASMRQEYLDSVASTPAASARSWPDQSALVGRIRYYRQRQTGTRQVEYLDYRTHLSDYSDSAAPVNQIDMRLELNRRASFAYYQTEQNGVLLDQLAACGFYCCQTGLINDTTAMFKCAFCLGIITSDRIDSNTSNWNTVWQLHRALYSLCPFVIGMQVGNVPISPSDTSCSTPVQCTESNRPPDAVHQPLWCNQNGREFHLTPDYSLALPPPSGRSLQAIAFAKSDAATRSSSWSSGESLSLESCPPVSPSRARQACREEAEDAASIRNLPRVSDFKNRLSQLRCDEDIDAFDSCWCWNRRLTAWELASAGFLPVNNGIDRVKCYCCNLELRIDWTEMAPPCEAWVQHARWSPRCAHVLGERGVEFVLAVQARMPAFVGVPLPQAMAQQPRTGLFNRSSSTSSMPSAVSHLRLRQSTGTVTPLEIRSRAELPSVINLSRLLGNPSRSESTVAMEMRLRLVGDDYPEAGAGTASLLEAAWRQRDLMQLESLDRPEQLLQLAMARLAAAAAASQLSQPAASDSCRLCSNRLACVAYLPCGHVACCRLCSKGDSARICPVCRLGVCTRMLVTAW</sequence>
<dbReference type="PROSITE" id="PS50089">
    <property type="entry name" value="ZF_RING_2"/>
    <property type="match status" value="1"/>
</dbReference>
<keyword evidence="3" id="KW-0862">Zinc</keyword>
<evidence type="ECO:0000256" key="3">
    <source>
        <dbReference type="ARBA" id="ARBA00022833"/>
    </source>
</evidence>
<protein>
    <recommendedName>
        <fullName evidence="5">RING-type domain-containing protein</fullName>
    </recommendedName>
</protein>
<dbReference type="GO" id="GO:0005737">
    <property type="term" value="C:cytoplasm"/>
    <property type="evidence" value="ECO:0007669"/>
    <property type="project" value="TreeGrafter"/>
</dbReference>
<keyword evidence="7" id="KW-1185">Reference proteome</keyword>
<dbReference type="Gene3D" id="1.10.1170.10">
    <property type="entry name" value="Inhibitor Of Apoptosis Protein (2mihbC-IAP-1), Chain A"/>
    <property type="match status" value="2"/>
</dbReference>
<accession>A0A267F5S4</accession>
<dbReference type="EMBL" id="NIVC01001390">
    <property type="protein sequence ID" value="PAA68517.1"/>
    <property type="molecule type" value="Genomic_DNA"/>
</dbReference>